<evidence type="ECO:0000256" key="2">
    <source>
        <dbReference type="ARBA" id="ARBA00008748"/>
    </source>
</evidence>
<dbReference type="SUPFAM" id="SSF53067">
    <property type="entry name" value="Actin-like ATPase domain"/>
    <property type="match status" value="2"/>
</dbReference>
<dbReference type="HAMAP" id="MF_00542">
    <property type="entry name" value="Butyrate_kinase"/>
    <property type="match status" value="1"/>
</dbReference>
<dbReference type="EC" id="2.7.2.7" evidence="9"/>
<dbReference type="GO" id="GO:0008776">
    <property type="term" value="F:acetate kinase activity"/>
    <property type="evidence" value="ECO:0007669"/>
    <property type="project" value="TreeGrafter"/>
</dbReference>
<dbReference type="KEGG" id="dwu:DVJ83_05515"/>
<evidence type="ECO:0000256" key="3">
    <source>
        <dbReference type="ARBA" id="ARBA00022490"/>
    </source>
</evidence>
<comment type="subcellular location">
    <subcellularLocation>
        <location evidence="1 9">Cytoplasm</location>
    </subcellularLocation>
</comment>
<dbReference type="STRING" id="1288484.GCA_000348665_01896"/>
<dbReference type="InterPro" id="IPR043129">
    <property type="entry name" value="ATPase_NBD"/>
</dbReference>
<reference evidence="11 12" key="1">
    <citation type="submission" date="2018-07" db="EMBL/GenBank/DDBJ databases">
        <title>Complete Genome and Methylome Analysis of Deinococcus wulumuqiensis NEB 479.</title>
        <authorList>
            <person name="Fomenkov A."/>
            <person name="Luyten Y."/>
            <person name="Vincze T."/>
            <person name="Anton B.P."/>
            <person name="Clark T."/>
            <person name="Roberts R.J."/>
            <person name="Morgan R.D."/>
        </authorList>
    </citation>
    <scope>NUCLEOTIDE SEQUENCE [LARGE SCALE GENOMIC DNA]</scope>
    <source>
        <strain evidence="11 12">NEB 479</strain>
    </source>
</reference>
<dbReference type="AlphaFoldDB" id="A0A345IG86"/>
<evidence type="ECO:0000256" key="4">
    <source>
        <dbReference type="ARBA" id="ARBA00022679"/>
    </source>
</evidence>
<evidence type="ECO:0000256" key="7">
    <source>
        <dbReference type="ARBA" id="ARBA00022840"/>
    </source>
</evidence>
<keyword evidence="4 9" id="KW-0808">Transferase</keyword>
<dbReference type="EMBL" id="CP031158">
    <property type="protein sequence ID" value="AXG98708.1"/>
    <property type="molecule type" value="Genomic_DNA"/>
</dbReference>
<evidence type="ECO:0000256" key="9">
    <source>
        <dbReference type="HAMAP-Rule" id="MF_00542"/>
    </source>
</evidence>
<accession>A0A345IG86</accession>
<evidence type="ECO:0000256" key="6">
    <source>
        <dbReference type="ARBA" id="ARBA00022777"/>
    </source>
</evidence>
<name>A0A345IG86_9DEIO</name>
<keyword evidence="5 9" id="KW-0547">Nucleotide-binding</keyword>
<dbReference type="GO" id="GO:0005524">
    <property type="term" value="F:ATP binding"/>
    <property type="evidence" value="ECO:0007669"/>
    <property type="project" value="UniProtKB-KW"/>
</dbReference>
<dbReference type="InterPro" id="IPR011245">
    <property type="entry name" value="Butyrate_kin"/>
</dbReference>
<evidence type="ECO:0000256" key="1">
    <source>
        <dbReference type="ARBA" id="ARBA00004496"/>
    </source>
</evidence>
<gene>
    <name evidence="9" type="primary">buk</name>
    <name evidence="11" type="ORF">DVJ83_05515</name>
</gene>
<dbReference type="PRINTS" id="PR00471">
    <property type="entry name" value="ACETATEKNASE"/>
</dbReference>
<proteinExistence type="inferred from homology"/>
<comment type="catalytic activity">
    <reaction evidence="8 9">
        <text>butanoate + ATP = butanoyl phosphate + ADP</text>
        <dbReference type="Rhea" id="RHEA:13585"/>
        <dbReference type="ChEBI" id="CHEBI:17968"/>
        <dbReference type="ChEBI" id="CHEBI:30616"/>
        <dbReference type="ChEBI" id="CHEBI:58079"/>
        <dbReference type="ChEBI" id="CHEBI:456216"/>
        <dbReference type="EC" id="2.7.2.7"/>
    </reaction>
</comment>
<evidence type="ECO:0000313" key="12">
    <source>
        <dbReference type="Proteomes" id="UP000253744"/>
    </source>
</evidence>
<dbReference type="GO" id="GO:0005737">
    <property type="term" value="C:cytoplasm"/>
    <property type="evidence" value="ECO:0007669"/>
    <property type="project" value="UniProtKB-SubCell"/>
</dbReference>
<dbReference type="Pfam" id="PF00871">
    <property type="entry name" value="Acetate_kinase"/>
    <property type="match status" value="1"/>
</dbReference>
<dbReference type="PIRSF" id="PIRSF036458">
    <property type="entry name" value="Butyrate_kin"/>
    <property type="match status" value="1"/>
</dbReference>
<keyword evidence="7 9" id="KW-0067">ATP-binding</keyword>
<evidence type="ECO:0000313" key="11">
    <source>
        <dbReference type="EMBL" id="AXG98708.1"/>
    </source>
</evidence>
<dbReference type="CDD" id="cd24011">
    <property type="entry name" value="ASKHA_NBD_BK"/>
    <property type="match status" value="1"/>
</dbReference>
<dbReference type="PROSITE" id="PS01076">
    <property type="entry name" value="ACETATE_KINASE_2"/>
    <property type="match status" value="1"/>
</dbReference>
<evidence type="ECO:0000256" key="5">
    <source>
        <dbReference type="ARBA" id="ARBA00022741"/>
    </source>
</evidence>
<dbReference type="PANTHER" id="PTHR21060">
    <property type="entry name" value="ACETATE KINASE"/>
    <property type="match status" value="1"/>
</dbReference>
<keyword evidence="3 9" id="KW-0963">Cytoplasm</keyword>
<evidence type="ECO:0000256" key="8">
    <source>
        <dbReference type="ARBA" id="ARBA00048596"/>
    </source>
</evidence>
<protein>
    <recommendedName>
        <fullName evidence="9">Probable butyrate kinase</fullName>
        <shortName evidence="9">BK</shortName>
        <ecNumber evidence="9">2.7.2.7</ecNumber>
    </recommendedName>
    <alternativeName>
        <fullName evidence="9">Branched-chain carboxylic acid kinase</fullName>
    </alternativeName>
</protein>
<evidence type="ECO:0000256" key="10">
    <source>
        <dbReference type="RuleBase" id="RU003835"/>
    </source>
</evidence>
<dbReference type="InterPro" id="IPR023865">
    <property type="entry name" value="Aliphatic_acid_kinase_CS"/>
</dbReference>
<dbReference type="PANTHER" id="PTHR21060:SF20">
    <property type="entry name" value="BUTYRATE KINASE 1-RELATED"/>
    <property type="match status" value="1"/>
</dbReference>
<dbReference type="Proteomes" id="UP000253744">
    <property type="component" value="Chromosome"/>
</dbReference>
<dbReference type="InterPro" id="IPR000890">
    <property type="entry name" value="Aliphatic_acid_kin_short-chain"/>
</dbReference>
<dbReference type="NCBIfam" id="NF002834">
    <property type="entry name" value="PRK03011.1-5"/>
    <property type="match status" value="1"/>
</dbReference>
<dbReference type="GO" id="GO:0006083">
    <property type="term" value="P:acetate metabolic process"/>
    <property type="evidence" value="ECO:0007669"/>
    <property type="project" value="TreeGrafter"/>
</dbReference>
<keyword evidence="6 9" id="KW-0418">Kinase</keyword>
<dbReference type="Gene3D" id="3.30.420.40">
    <property type="match status" value="2"/>
</dbReference>
<dbReference type="GO" id="GO:0047761">
    <property type="term" value="F:butyrate kinase activity"/>
    <property type="evidence" value="ECO:0007669"/>
    <property type="project" value="UniProtKB-UniRule"/>
</dbReference>
<sequence>MAICSDLHYAGVSMIAHVINPGISGVKLACAVIEPGQNPAFPSQLRVTLTREELPLETAPDELGLEALTQRILEQTAAWPAPDAVVGRGGLMGRVPAGTYHVTPELAHYVLDNVCGSPPADDPNPGLGAPLALRVAQARGVPAYIVDPQSVDELLPEAHMTGVPGVRREARFHALNARAVARRAAYEVGKQFREARVVVAHLGATTSVTAFDQGRAIDTTGTAPDGGPMGARQSGPLPTRAVLRLLQTHTEPELLRLLTRGSGFFALTGTADLSEIERRQEQGEDPVAQTAIAAFVHQVCKAIGEQTAALPGRPDAVALTGGIARWDAVVDRIERRLAWVAPFVVLPGELELEALAEGAGRVLLGLEGIREWTPEGVTLRPPTPLVQAADSGEES</sequence>
<comment type="similarity">
    <text evidence="2 9 10">Belongs to the acetokinase family.</text>
</comment>
<organism evidence="11 12">
    <name type="scientific">Deinococcus wulumuqiensis</name>
    <dbReference type="NCBI Taxonomy" id="980427"/>
    <lineage>
        <taxon>Bacteria</taxon>
        <taxon>Thermotogati</taxon>
        <taxon>Deinococcota</taxon>
        <taxon>Deinococci</taxon>
        <taxon>Deinococcales</taxon>
        <taxon>Deinococcaceae</taxon>
        <taxon>Deinococcus</taxon>
    </lineage>
</organism>